<feature type="transmembrane region" description="Helical" evidence="2">
    <location>
        <begin position="52"/>
        <end position="72"/>
    </location>
</feature>
<dbReference type="EMBL" id="CP024988">
    <property type="protein sequence ID" value="AWT25592.1"/>
    <property type="molecule type" value="Genomic_DNA"/>
</dbReference>
<evidence type="ECO:0000313" key="3">
    <source>
        <dbReference type="EMBL" id="AWT25592.1"/>
    </source>
</evidence>
<keyword evidence="2" id="KW-1133">Transmembrane helix</keyword>
<accession>A0A2Z3YMT6</accession>
<dbReference type="Proteomes" id="UP000247696">
    <property type="component" value="Chromosome"/>
</dbReference>
<feature type="region of interest" description="Disordered" evidence="1">
    <location>
        <begin position="77"/>
        <end position="295"/>
    </location>
</feature>
<feature type="compositionally biased region" description="Low complexity" evidence="1">
    <location>
        <begin position="241"/>
        <end position="285"/>
    </location>
</feature>
<feature type="compositionally biased region" description="Gly residues" evidence="1">
    <location>
        <begin position="158"/>
        <end position="175"/>
    </location>
</feature>
<organism evidence="3 4">
    <name type="scientific">Corynebacterium provencense</name>
    <dbReference type="NCBI Taxonomy" id="1737425"/>
    <lineage>
        <taxon>Bacteria</taxon>
        <taxon>Bacillati</taxon>
        <taxon>Actinomycetota</taxon>
        <taxon>Actinomycetes</taxon>
        <taxon>Mycobacteriales</taxon>
        <taxon>Corynebacteriaceae</taxon>
        <taxon>Corynebacterium</taxon>
    </lineage>
</organism>
<feature type="region of interest" description="Disordered" evidence="1">
    <location>
        <begin position="1"/>
        <end position="34"/>
    </location>
</feature>
<feature type="compositionally biased region" description="Low complexity" evidence="1">
    <location>
        <begin position="222"/>
        <end position="234"/>
    </location>
</feature>
<dbReference type="RefSeq" id="WP_110481115.1">
    <property type="nucleotide sequence ID" value="NZ_CP024988.1"/>
</dbReference>
<evidence type="ECO:0000256" key="2">
    <source>
        <dbReference type="SAM" id="Phobius"/>
    </source>
</evidence>
<reference evidence="4" key="1">
    <citation type="submission" date="2017-11" db="EMBL/GenBank/DDBJ databases">
        <title>Otitis media/interna in a cat caused by the recently described species Corynebacterium provencense.</title>
        <authorList>
            <person name="Kittl S."/>
            <person name="Brodard I."/>
            <person name="Rychener L."/>
            <person name="Jores J."/>
            <person name="Roosje P."/>
            <person name="Gobeli Brawand S."/>
        </authorList>
    </citation>
    <scope>NUCLEOTIDE SEQUENCE [LARGE SCALE GENOMIC DNA]</scope>
    <source>
        <strain evidence="4">17KM38</strain>
    </source>
</reference>
<name>A0A2Z3YMT6_9CORY</name>
<feature type="compositionally biased region" description="Polar residues" evidence="1">
    <location>
        <begin position="286"/>
        <end position="295"/>
    </location>
</feature>
<keyword evidence="2" id="KW-0472">Membrane</keyword>
<feature type="compositionally biased region" description="Basic and acidic residues" evidence="1">
    <location>
        <begin position="176"/>
        <end position="187"/>
    </location>
</feature>
<proteinExistence type="predicted"/>
<dbReference type="KEGG" id="cpre:Csp1_07830"/>
<dbReference type="AlphaFoldDB" id="A0A2Z3YMT6"/>
<keyword evidence="2" id="KW-0812">Transmembrane</keyword>
<keyword evidence="4" id="KW-1185">Reference proteome</keyword>
<protein>
    <submittedName>
        <fullName evidence="3">Uncharacterized protein</fullName>
    </submittedName>
</protein>
<evidence type="ECO:0000313" key="4">
    <source>
        <dbReference type="Proteomes" id="UP000247696"/>
    </source>
</evidence>
<sequence length="295" mass="29151">MSNHPQSPDGRYSLTPETPDGHGTGDATGATTAHHEELLRTEALAARRGNRLVARFAVVGLVAAVIVGVVTWRNSVSGSEVVQRREVVDASTGTGMPTRESRTTTAPRPSGTPDPVIALPGPSGGGVVPLSEDPYLPPNAWNGGQTLAPAYPGDSGSSPGGTGTAPGRGDGGTGGRGDDADTGRDNPDGDGGDGVPGLWPTDPDTGLPSLPGFPTGLPVLPSTPGSSGTPTSTDGAGGGSDNSTSPQPTESAEPSESPETGIPEITGSAAASTTAGAPAETGTATDQQEPQSREP</sequence>
<gene>
    <name evidence="3" type="ORF">Csp1_07830</name>
</gene>
<evidence type="ECO:0000256" key="1">
    <source>
        <dbReference type="SAM" id="MobiDB-lite"/>
    </source>
</evidence>